<feature type="compositionally biased region" description="Basic residues" evidence="1">
    <location>
        <begin position="784"/>
        <end position="793"/>
    </location>
</feature>
<dbReference type="Proteomes" id="UP000504636">
    <property type="component" value="Unplaced"/>
</dbReference>
<evidence type="ECO:0000256" key="1">
    <source>
        <dbReference type="SAM" id="MobiDB-lite"/>
    </source>
</evidence>
<dbReference type="RefSeq" id="XP_033571058.1">
    <property type="nucleotide sequence ID" value="XM_033726101.1"/>
</dbReference>
<reference evidence="4" key="2">
    <citation type="submission" date="2020-04" db="EMBL/GenBank/DDBJ databases">
        <authorList>
            <consortium name="NCBI Genome Project"/>
        </authorList>
    </citation>
    <scope>NUCLEOTIDE SEQUENCE</scope>
    <source>
        <strain evidence="4">CBS 304.34</strain>
    </source>
</reference>
<feature type="compositionally biased region" description="Polar residues" evidence="1">
    <location>
        <begin position="469"/>
        <end position="479"/>
    </location>
</feature>
<evidence type="ECO:0000313" key="2">
    <source>
        <dbReference type="EMBL" id="KAF2804094.1"/>
    </source>
</evidence>
<dbReference type="EMBL" id="MU003715">
    <property type="protein sequence ID" value="KAF2804094.1"/>
    <property type="molecule type" value="Genomic_DNA"/>
</dbReference>
<feature type="region of interest" description="Disordered" evidence="1">
    <location>
        <begin position="55"/>
        <end position="96"/>
    </location>
</feature>
<feature type="compositionally biased region" description="Polar residues" evidence="1">
    <location>
        <begin position="377"/>
        <end position="393"/>
    </location>
</feature>
<feature type="region of interest" description="Disordered" evidence="1">
    <location>
        <begin position="749"/>
        <end position="793"/>
    </location>
</feature>
<feature type="region of interest" description="Disordered" evidence="1">
    <location>
        <begin position="338"/>
        <end position="406"/>
    </location>
</feature>
<evidence type="ECO:0000313" key="3">
    <source>
        <dbReference type="Proteomes" id="UP000504636"/>
    </source>
</evidence>
<organism evidence="2">
    <name type="scientific">Mytilinidion resinicola</name>
    <dbReference type="NCBI Taxonomy" id="574789"/>
    <lineage>
        <taxon>Eukaryota</taxon>
        <taxon>Fungi</taxon>
        <taxon>Dikarya</taxon>
        <taxon>Ascomycota</taxon>
        <taxon>Pezizomycotina</taxon>
        <taxon>Dothideomycetes</taxon>
        <taxon>Pleosporomycetidae</taxon>
        <taxon>Mytilinidiales</taxon>
        <taxon>Mytilinidiaceae</taxon>
        <taxon>Mytilinidion</taxon>
    </lineage>
</organism>
<gene>
    <name evidence="2 4" type="ORF">BDZ99DRAFT_526132</name>
</gene>
<protein>
    <submittedName>
        <fullName evidence="2 4">Uncharacterized protein</fullName>
    </submittedName>
</protein>
<dbReference type="GeneID" id="54466994"/>
<evidence type="ECO:0000313" key="4">
    <source>
        <dbReference type="RefSeq" id="XP_033571058.1"/>
    </source>
</evidence>
<feature type="compositionally biased region" description="Low complexity" evidence="1">
    <location>
        <begin position="346"/>
        <end position="363"/>
    </location>
</feature>
<name>A0A6A6Y800_9PEZI</name>
<dbReference type="OrthoDB" id="3864188at2759"/>
<reference evidence="4" key="3">
    <citation type="submission" date="2025-04" db="UniProtKB">
        <authorList>
            <consortium name="RefSeq"/>
        </authorList>
    </citation>
    <scope>IDENTIFICATION</scope>
    <source>
        <strain evidence="4">CBS 304.34</strain>
    </source>
</reference>
<accession>A0A6A6Y800</accession>
<feature type="compositionally biased region" description="Polar residues" evidence="1">
    <location>
        <begin position="61"/>
        <end position="78"/>
    </location>
</feature>
<keyword evidence="3" id="KW-1185">Reference proteome</keyword>
<reference evidence="2 4" key="1">
    <citation type="journal article" date="2020" name="Stud. Mycol.">
        <title>101 Dothideomycetes genomes: a test case for predicting lifestyles and emergence of pathogens.</title>
        <authorList>
            <person name="Haridas S."/>
            <person name="Albert R."/>
            <person name="Binder M."/>
            <person name="Bloem J."/>
            <person name="Labutti K."/>
            <person name="Salamov A."/>
            <person name="Andreopoulos B."/>
            <person name="Baker S."/>
            <person name="Barry K."/>
            <person name="Bills G."/>
            <person name="Bluhm B."/>
            <person name="Cannon C."/>
            <person name="Castanera R."/>
            <person name="Culley D."/>
            <person name="Daum C."/>
            <person name="Ezra D."/>
            <person name="Gonzalez J."/>
            <person name="Henrissat B."/>
            <person name="Kuo A."/>
            <person name="Liang C."/>
            <person name="Lipzen A."/>
            <person name="Lutzoni F."/>
            <person name="Magnuson J."/>
            <person name="Mondo S."/>
            <person name="Nolan M."/>
            <person name="Ohm R."/>
            <person name="Pangilinan J."/>
            <person name="Park H.-J."/>
            <person name="Ramirez L."/>
            <person name="Alfaro M."/>
            <person name="Sun H."/>
            <person name="Tritt A."/>
            <person name="Yoshinaga Y."/>
            <person name="Zwiers L.-H."/>
            <person name="Turgeon B."/>
            <person name="Goodwin S."/>
            <person name="Spatafora J."/>
            <person name="Crous P."/>
            <person name="Grigoriev I."/>
        </authorList>
    </citation>
    <scope>NUCLEOTIDE SEQUENCE</scope>
    <source>
        <strain evidence="2 4">CBS 304.34</strain>
    </source>
</reference>
<sequence>MEALEHQIAVHEASHGALRRELKAALRTVVDLNGQLYESEKAGAELYRRSQIANRPAPAVDTTNVPPAAGQGTNNSAAQAIGRGGGATSGATTEEAEHLRTVNRLDKYPTVVRCEDGTWRELMCNICQTNLKDNEGTGNKTFIRGVESFQYQLARAHGISSTWEEILDDCYHRQWKIEEILAVVRGDRTARRVPRVEGRNFNVQIHLIRPPTQEESAQLSEIDTLASFGLPMVVRTAKNTWSDLRCGWCEGNARSADQSSSPESLVFLKGVEELQDHILETHWVDLSEEEIFSQCLHRFWNTGEVLSVLRKDTRGHPWVEKIECWRQKDVSNAVIQARSQGPTLRSSSTVTQAGSTSTSTSPSAFQVSNIPPVRRGNGTTSLSQTPTGPQNGAATPPPSIGPISSAYGKYNAHRRRHGPFLLSRVIDRNSTPSTSPEAGQSGLLASMSSRPTFSAQMQDRPGPFAGTASRHQANGTARVSTAPPGGLQTRTITTSSESGLSVAGQGIRGPANVASLTGAAALRQISGTVPTPATAPPEQMQQILAALSAMPKTSGPSSVLDVEVAEMAEAMPTSSGCNLALGVKVSETAEAMHKPSSFSSALGVGASELNEAMQLDPPSRRPADSAAVIQTVPLPSGSNGPVESITRIPIPAWLGCVGQGSSGQYVELICPLCNANTYPDDRYIRGAKSSKQPAYFGGKFGFAHHLRTYHETNAPEDYKGTTTDWILEYCGKRIIGLDELEELIAEGPRGGRIPHVKPPITEQVGSSQSTGDTEDDATASQEKPHKRRKKLYK</sequence>
<dbReference type="AlphaFoldDB" id="A0A6A6Y800"/>
<feature type="region of interest" description="Disordered" evidence="1">
    <location>
        <begin position="465"/>
        <end position="488"/>
    </location>
</feature>
<proteinExistence type="predicted"/>